<accession>A0A392PJV3</accession>
<sequence length="94" mass="9816">MLNQDSSKNTNENENLTSDLSFDASSTVIPPPSLPSPTNHDVEIANSTSLAPDASGVLTTPMEAAQSNNVIPPACIQHEATTLQLGTMSQFSSS</sequence>
<name>A0A392PJV3_9FABA</name>
<evidence type="ECO:0000256" key="1">
    <source>
        <dbReference type="SAM" id="MobiDB-lite"/>
    </source>
</evidence>
<keyword evidence="3" id="KW-1185">Reference proteome</keyword>
<proteinExistence type="predicted"/>
<feature type="compositionally biased region" description="Polar residues" evidence="1">
    <location>
        <begin position="1"/>
        <end position="28"/>
    </location>
</feature>
<comment type="caution">
    <text evidence="2">The sequence shown here is derived from an EMBL/GenBank/DDBJ whole genome shotgun (WGS) entry which is preliminary data.</text>
</comment>
<dbReference type="Proteomes" id="UP000265520">
    <property type="component" value="Unassembled WGS sequence"/>
</dbReference>
<dbReference type="AlphaFoldDB" id="A0A392PJV3"/>
<dbReference type="EMBL" id="LXQA010080681">
    <property type="protein sequence ID" value="MCI11576.1"/>
    <property type="molecule type" value="Genomic_DNA"/>
</dbReference>
<organism evidence="2 3">
    <name type="scientific">Trifolium medium</name>
    <dbReference type="NCBI Taxonomy" id="97028"/>
    <lineage>
        <taxon>Eukaryota</taxon>
        <taxon>Viridiplantae</taxon>
        <taxon>Streptophyta</taxon>
        <taxon>Embryophyta</taxon>
        <taxon>Tracheophyta</taxon>
        <taxon>Spermatophyta</taxon>
        <taxon>Magnoliopsida</taxon>
        <taxon>eudicotyledons</taxon>
        <taxon>Gunneridae</taxon>
        <taxon>Pentapetalae</taxon>
        <taxon>rosids</taxon>
        <taxon>fabids</taxon>
        <taxon>Fabales</taxon>
        <taxon>Fabaceae</taxon>
        <taxon>Papilionoideae</taxon>
        <taxon>50 kb inversion clade</taxon>
        <taxon>NPAAA clade</taxon>
        <taxon>Hologalegina</taxon>
        <taxon>IRL clade</taxon>
        <taxon>Trifolieae</taxon>
        <taxon>Trifolium</taxon>
    </lineage>
</organism>
<feature type="region of interest" description="Disordered" evidence="1">
    <location>
        <begin position="1"/>
        <end position="64"/>
    </location>
</feature>
<evidence type="ECO:0000313" key="2">
    <source>
        <dbReference type="EMBL" id="MCI11576.1"/>
    </source>
</evidence>
<protein>
    <submittedName>
        <fullName evidence="2">Uncharacterized protein</fullName>
    </submittedName>
</protein>
<evidence type="ECO:0000313" key="3">
    <source>
        <dbReference type="Proteomes" id="UP000265520"/>
    </source>
</evidence>
<reference evidence="2 3" key="1">
    <citation type="journal article" date="2018" name="Front. Plant Sci.">
        <title>Red Clover (Trifolium pratense) and Zigzag Clover (T. medium) - A Picture of Genomic Similarities and Differences.</title>
        <authorList>
            <person name="Dluhosova J."/>
            <person name="Istvanek J."/>
            <person name="Nedelnik J."/>
            <person name="Repkova J."/>
        </authorList>
    </citation>
    <scope>NUCLEOTIDE SEQUENCE [LARGE SCALE GENOMIC DNA]</scope>
    <source>
        <strain evidence="3">cv. 10/8</strain>
        <tissue evidence="2">Leaf</tissue>
    </source>
</reference>
<feature type="non-terminal residue" evidence="2">
    <location>
        <position position="94"/>
    </location>
</feature>